<dbReference type="Proteomes" id="UP001151760">
    <property type="component" value="Unassembled WGS sequence"/>
</dbReference>
<feature type="region of interest" description="Disordered" evidence="1">
    <location>
        <begin position="1"/>
        <end position="22"/>
    </location>
</feature>
<sequence length="157" mass="17618">MPPREAPKTRTTPAITTTPTTSVTDEQLKRLIAQGVSDVLTELEATGSGNGEDNHDSGIGGRRQAPLARETVGHDVAYAMTWINLKKMMTDKMFLEESDKIQRYVGVLPDLIHRSVIASKPKTMQDAIEFETKLMDKKIRTFAERQSENKMKQDDNQ</sequence>
<evidence type="ECO:0000313" key="2">
    <source>
        <dbReference type="EMBL" id="GJS52036.1"/>
    </source>
</evidence>
<evidence type="ECO:0008006" key="4">
    <source>
        <dbReference type="Google" id="ProtNLM"/>
    </source>
</evidence>
<organism evidence="2 3">
    <name type="scientific">Tanacetum coccineum</name>
    <dbReference type="NCBI Taxonomy" id="301880"/>
    <lineage>
        <taxon>Eukaryota</taxon>
        <taxon>Viridiplantae</taxon>
        <taxon>Streptophyta</taxon>
        <taxon>Embryophyta</taxon>
        <taxon>Tracheophyta</taxon>
        <taxon>Spermatophyta</taxon>
        <taxon>Magnoliopsida</taxon>
        <taxon>eudicotyledons</taxon>
        <taxon>Gunneridae</taxon>
        <taxon>Pentapetalae</taxon>
        <taxon>asterids</taxon>
        <taxon>campanulids</taxon>
        <taxon>Asterales</taxon>
        <taxon>Asteraceae</taxon>
        <taxon>Asteroideae</taxon>
        <taxon>Anthemideae</taxon>
        <taxon>Anthemidinae</taxon>
        <taxon>Tanacetum</taxon>
    </lineage>
</organism>
<reference evidence="2" key="1">
    <citation type="journal article" date="2022" name="Int. J. Mol. Sci.">
        <title>Draft Genome of Tanacetum Coccineum: Genomic Comparison of Closely Related Tanacetum-Family Plants.</title>
        <authorList>
            <person name="Yamashiro T."/>
            <person name="Shiraishi A."/>
            <person name="Nakayama K."/>
            <person name="Satake H."/>
        </authorList>
    </citation>
    <scope>NUCLEOTIDE SEQUENCE</scope>
</reference>
<keyword evidence="3" id="KW-1185">Reference proteome</keyword>
<evidence type="ECO:0000256" key="1">
    <source>
        <dbReference type="SAM" id="MobiDB-lite"/>
    </source>
</evidence>
<dbReference type="EMBL" id="BQNB010008627">
    <property type="protein sequence ID" value="GJS52036.1"/>
    <property type="molecule type" value="Genomic_DNA"/>
</dbReference>
<accession>A0ABQ4WGN9</accession>
<reference evidence="2" key="2">
    <citation type="submission" date="2022-01" db="EMBL/GenBank/DDBJ databases">
        <authorList>
            <person name="Yamashiro T."/>
            <person name="Shiraishi A."/>
            <person name="Satake H."/>
            <person name="Nakayama K."/>
        </authorList>
    </citation>
    <scope>NUCLEOTIDE SEQUENCE</scope>
</reference>
<proteinExistence type="predicted"/>
<protein>
    <recommendedName>
        <fullName evidence="4">Reverse transcriptase domain-containing protein</fullName>
    </recommendedName>
</protein>
<comment type="caution">
    <text evidence="2">The sequence shown here is derived from an EMBL/GenBank/DDBJ whole genome shotgun (WGS) entry which is preliminary data.</text>
</comment>
<feature type="compositionally biased region" description="Low complexity" evidence="1">
    <location>
        <begin position="9"/>
        <end position="22"/>
    </location>
</feature>
<evidence type="ECO:0000313" key="3">
    <source>
        <dbReference type="Proteomes" id="UP001151760"/>
    </source>
</evidence>
<gene>
    <name evidence="2" type="ORF">Tco_0625398</name>
</gene>
<name>A0ABQ4WGN9_9ASTR</name>
<feature type="region of interest" description="Disordered" evidence="1">
    <location>
        <begin position="45"/>
        <end position="67"/>
    </location>
</feature>